<evidence type="ECO:0000256" key="7">
    <source>
        <dbReference type="ARBA" id="ARBA00022729"/>
    </source>
</evidence>
<feature type="domain" description="Trimeric autotransporter adhesin YadA-like head" evidence="12">
    <location>
        <begin position="408"/>
        <end position="434"/>
    </location>
</feature>
<dbReference type="AlphaFoldDB" id="A0A562B343"/>
<evidence type="ECO:0000313" key="15">
    <source>
        <dbReference type="Proteomes" id="UP000318141"/>
    </source>
</evidence>
<proteinExistence type="inferred from homology"/>
<keyword evidence="9" id="KW-0472">Membrane</keyword>
<feature type="domain" description="Trimeric autotransporter adhesin YadA-like stalk" evidence="13">
    <location>
        <begin position="276"/>
        <end position="312"/>
    </location>
</feature>
<feature type="domain" description="Trimeric autotransporter adhesin YadA-like C-terminal membrane anchor" evidence="11">
    <location>
        <begin position="594"/>
        <end position="659"/>
    </location>
</feature>
<feature type="domain" description="Trimeric autotransporter adhesin YadA-like stalk" evidence="13">
    <location>
        <begin position="208"/>
        <end position="247"/>
    </location>
</feature>
<dbReference type="SUPFAM" id="SSF101967">
    <property type="entry name" value="Adhesin YadA, collagen-binding domain"/>
    <property type="match status" value="3"/>
</dbReference>
<dbReference type="InterPro" id="IPR008635">
    <property type="entry name" value="Coiled_stalk_dom"/>
</dbReference>
<comment type="similarity">
    <text evidence="3">Belongs to the autotransporter-2 (AT-2) (TC 1.B.40) family.</text>
</comment>
<sequence length="659" mass="64975">MPTQVQQRCGRERAGRSPAVLVAVAAAAATLVGGEAHAAVLCLRSTDGSVETLRTGGDTLFMGNGNQAGIVGGQLSFTPAAGEGSGGTMNGFIVGLADSRGAVPLRTVRAGTGRVGALPAGDTVLAQSSFGMGPGNPCAGGSQTAANTPAMLADLQRVGRAADEIVTRLPIIDNPAQAFATNATAVGRGSIADRDNTVSIGASGQDRQLTHVAAGTVPTDAVNVQQLGTATANAISQSNRYTDEVTANQLRYDTDAQGHRTSTVSLAGAGGQPVAIRNVATGTADRDAANVGQVHAAASDALGRANQYTDAATAHVLRYDVAADGNRTGAVTLAAGSDAPVALRNVAAGVSDTDAVNTLQLRDASTQAVARATRYTDQKTRHFASGSALAPAHADGVDALAVGGNAAAKGRAAVAIGANAVASGDSAVALGAGARASRGASHYTDPVSGAARDAAGEVSVGAVGAERHITNVADGAAATDAVTLRQLQAGVSRTQRHAESYTDQRIAVGPGAQGSQPVATATNAVAIGPGSIADRPDSVSVGAPGRARQITNVAPGVASTDAVNLGQLHAVSQQARRMIGAAGAMSAAMAAMLPNPRATGPLSVSIGTGTYGGATALAAGVNYQISERLLLNLKAATAVGTGLHGNQMLAVGAGATFGF</sequence>
<evidence type="ECO:0000259" key="13">
    <source>
        <dbReference type="Pfam" id="PF05662"/>
    </source>
</evidence>
<evidence type="ECO:0000256" key="1">
    <source>
        <dbReference type="ARBA" id="ARBA00004241"/>
    </source>
</evidence>
<dbReference type="Pfam" id="PF03895">
    <property type="entry name" value="YadA_anchor"/>
    <property type="match status" value="1"/>
</dbReference>
<evidence type="ECO:0000256" key="4">
    <source>
        <dbReference type="ARBA" id="ARBA00022448"/>
    </source>
</evidence>
<dbReference type="GO" id="GO:0009986">
    <property type="term" value="C:cell surface"/>
    <property type="evidence" value="ECO:0007669"/>
    <property type="project" value="UniProtKB-SubCell"/>
</dbReference>
<feature type="domain" description="Trimeric autotransporter adhesin YadA-like stalk" evidence="13">
    <location>
        <begin position="345"/>
        <end position="378"/>
    </location>
</feature>
<dbReference type="InterPro" id="IPR005594">
    <property type="entry name" value="YadA_C"/>
</dbReference>
<dbReference type="InterPro" id="IPR045584">
    <property type="entry name" value="Pilin-like"/>
</dbReference>
<reference evidence="14 15" key="1">
    <citation type="submission" date="2019-07" db="EMBL/GenBank/DDBJ databases">
        <title>Genome sequencing of lignin-degrading bacterial isolates.</title>
        <authorList>
            <person name="Gladden J."/>
        </authorList>
    </citation>
    <scope>NUCLEOTIDE SEQUENCE [LARGE SCALE GENOMIC DNA]</scope>
    <source>
        <strain evidence="14 15">J11</strain>
    </source>
</reference>
<feature type="domain" description="Trimeric autotransporter adhesin YadA-like stalk" evidence="13">
    <location>
        <begin position="549"/>
        <end position="576"/>
    </location>
</feature>
<keyword evidence="5" id="KW-1134">Transmembrane beta strand</keyword>
<evidence type="ECO:0000256" key="6">
    <source>
        <dbReference type="ARBA" id="ARBA00022692"/>
    </source>
</evidence>
<dbReference type="GO" id="GO:0009279">
    <property type="term" value="C:cell outer membrane"/>
    <property type="evidence" value="ECO:0007669"/>
    <property type="project" value="UniProtKB-SubCell"/>
</dbReference>
<dbReference type="SUPFAM" id="SSF54523">
    <property type="entry name" value="Pili subunits"/>
    <property type="match status" value="1"/>
</dbReference>
<dbReference type="Proteomes" id="UP000318141">
    <property type="component" value="Unassembled WGS sequence"/>
</dbReference>
<feature type="domain" description="Trimeric autotransporter adhesin YadA-like head" evidence="12">
    <location>
        <begin position="519"/>
        <end position="543"/>
    </location>
</feature>
<evidence type="ECO:0000259" key="12">
    <source>
        <dbReference type="Pfam" id="PF05658"/>
    </source>
</evidence>
<protein>
    <submittedName>
        <fullName evidence="14">Autotransporter adhesin</fullName>
    </submittedName>
</protein>
<accession>A0A562B343</accession>
<keyword evidence="10" id="KW-0998">Cell outer membrane</keyword>
<dbReference type="Gene3D" id="6.10.250.2040">
    <property type="match status" value="2"/>
</dbReference>
<dbReference type="InterPro" id="IPR008640">
    <property type="entry name" value="Adhesin_Head_dom"/>
</dbReference>
<comment type="subcellular location">
    <subcellularLocation>
        <location evidence="2">Cell outer membrane</location>
    </subcellularLocation>
    <subcellularLocation>
        <location evidence="1">Cell surface</location>
    </subcellularLocation>
</comment>
<keyword evidence="4" id="KW-0813">Transport</keyword>
<feature type="domain" description="Trimeric autotransporter adhesin YadA-like stalk" evidence="13">
    <location>
        <begin position="469"/>
        <end position="504"/>
    </location>
</feature>
<dbReference type="GO" id="GO:0015031">
    <property type="term" value="P:protein transport"/>
    <property type="evidence" value="ECO:0007669"/>
    <property type="project" value="UniProtKB-KW"/>
</dbReference>
<evidence type="ECO:0000256" key="9">
    <source>
        <dbReference type="ARBA" id="ARBA00023136"/>
    </source>
</evidence>
<dbReference type="Pfam" id="PF05658">
    <property type="entry name" value="YadA_head"/>
    <property type="match status" value="3"/>
</dbReference>
<dbReference type="Gene3D" id="3.30.1300.30">
    <property type="entry name" value="GSPII I/J protein-like"/>
    <property type="match status" value="1"/>
</dbReference>
<evidence type="ECO:0000313" key="14">
    <source>
        <dbReference type="EMBL" id="TWG79494.1"/>
    </source>
</evidence>
<keyword evidence="6" id="KW-0812">Transmembrane</keyword>
<dbReference type="Gene3D" id="2.60.40.4050">
    <property type="match status" value="1"/>
</dbReference>
<dbReference type="Pfam" id="PF05662">
    <property type="entry name" value="YadA_stalk"/>
    <property type="match status" value="5"/>
</dbReference>
<organism evidence="14 15">
    <name type="scientific">Cupriavidus gilardii J11</name>
    <dbReference type="NCBI Taxonomy" id="936133"/>
    <lineage>
        <taxon>Bacteria</taxon>
        <taxon>Pseudomonadati</taxon>
        <taxon>Pseudomonadota</taxon>
        <taxon>Betaproteobacteria</taxon>
        <taxon>Burkholderiales</taxon>
        <taxon>Burkholderiaceae</taxon>
        <taxon>Cupriavidus</taxon>
    </lineage>
</organism>
<evidence type="ECO:0000256" key="2">
    <source>
        <dbReference type="ARBA" id="ARBA00004442"/>
    </source>
</evidence>
<evidence type="ECO:0000256" key="10">
    <source>
        <dbReference type="ARBA" id="ARBA00023237"/>
    </source>
</evidence>
<evidence type="ECO:0000256" key="8">
    <source>
        <dbReference type="ARBA" id="ARBA00022927"/>
    </source>
</evidence>
<dbReference type="InterPro" id="IPR011049">
    <property type="entry name" value="Serralysin-like_metalloprot_C"/>
</dbReference>
<evidence type="ECO:0000256" key="5">
    <source>
        <dbReference type="ARBA" id="ARBA00022452"/>
    </source>
</evidence>
<keyword evidence="8" id="KW-0653">Protein transport</keyword>
<feature type="domain" description="Trimeric autotransporter adhesin YadA-like head" evidence="12">
    <location>
        <begin position="181"/>
        <end position="202"/>
    </location>
</feature>
<keyword evidence="15" id="KW-1185">Reference proteome</keyword>
<gene>
    <name evidence="14" type="ORF">L602_006100000050</name>
</gene>
<evidence type="ECO:0000259" key="11">
    <source>
        <dbReference type="Pfam" id="PF03895"/>
    </source>
</evidence>
<keyword evidence="7" id="KW-0732">Signal</keyword>
<comment type="caution">
    <text evidence="14">The sequence shown here is derived from an EMBL/GenBank/DDBJ whole genome shotgun (WGS) entry which is preliminary data.</text>
</comment>
<name>A0A562B343_9BURK</name>
<evidence type="ECO:0000256" key="3">
    <source>
        <dbReference type="ARBA" id="ARBA00005848"/>
    </source>
</evidence>
<dbReference type="Gene3D" id="2.150.10.10">
    <property type="entry name" value="Serralysin-like metalloprotease, C-terminal"/>
    <property type="match status" value="2"/>
</dbReference>
<dbReference type="EMBL" id="VLJN01000058">
    <property type="protein sequence ID" value="TWG79494.1"/>
    <property type="molecule type" value="Genomic_DNA"/>
</dbReference>